<feature type="transmembrane region" description="Helical" evidence="1">
    <location>
        <begin position="33"/>
        <end position="56"/>
    </location>
</feature>
<dbReference type="EMBL" id="JADYXP020000002">
    <property type="protein sequence ID" value="KAL0130366.1"/>
    <property type="molecule type" value="Genomic_DNA"/>
</dbReference>
<keyword evidence="3" id="KW-1185">Reference proteome</keyword>
<gene>
    <name evidence="2" type="ORF">PUN28_002190</name>
</gene>
<organism evidence="2 3">
    <name type="scientific">Cardiocondyla obscurior</name>
    <dbReference type="NCBI Taxonomy" id="286306"/>
    <lineage>
        <taxon>Eukaryota</taxon>
        <taxon>Metazoa</taxon>
        <taxon>Ecdysozoa</taxon>
        <taxon>Arthropoda</taxon>
        <taxon>Hexapoda</taxon>
        <taxon>Insecta</taxon>
        <taxon>Pterygota</taxon>
        <taxon>Neoptera</taxon>
        <taxon>Endopterygota</taxon>
        <taxon>Hymenoptera</taxon>
        <taxon>Apocrita</taxon>
        <taxon>Aculeata</taxon>
        <taxon>Formicoidea</taxon>
        <taxon>Formicidae</taxon>
        <taxon>Myrmicinae</taxon>
        <taxon>Cardiocondyla</taxon>
    </lineage>
</organism>
<sequence>MRINISICMIYMILHIICCLHMSLSHISLTSNIYSYALIIMFYYSYYLPLLGYITIINSYHFKFKVVARCNLRLRRSPYDQPNTIERLVVTSVHNASFKNCVGTWEPLLVRF</sequence>
<dbReference type="Proteomes" id="UP001430953">
    <property type="component" value="Unassembled WGS sequence"/>
</dbReference>
<keyword evidence="1" id="KW-0472">Membrane</keyword>
<feature type="transmembrane region" description="Helical" evidence="1">
    <location>
        <begin position="7"/>
        <end position="27"/>
    </location>
</feature>
<keyword evidence="1" id="KW-0812">Transmembrane</keyword>
<protein>
    <submittedName>
        <fullName evidence="2">Uncharacterized protein</fullName>
    </submittedName>
</protein>
<comment type="caution">
    <text evidence="2">The sequence shown here is derived from an EMBL/GenBank/DDBJ whole genome shotgun (WGS) entry which is preliminary data.</text>
</comment>
<proteinExistence type="predicted"/>
<dbReference type="AlphaFoldDB" id="A0AAW2GT17"/>
<keyword evidence="1" id="KW-1133">Transmembrane helix</keyword>
<evidence type="ECO:0000313" key="3">
    <source>
        <dbReference type="Proteomes" id="UP001430953"/>
    </source>
</evidence>
<reference evidence="2 3" key="1">
    <citation type="submission" date="2023-03" db="EMBL/GenBank/DDBJ databases">
        <title>High recombination rates correlate with genetic variation in Cardiocondyla obscurior ants.</title>
        <authorList>
            <person name="Errbii M."/>
        </authorList>
    </citation>
    <scope>NUCLEOTIDE SEQUENCE [LARGE SCALE GENOMIC DNA]</scope>
    <source>
        <strain evidence="2">Alpha-2009</strain>
        <tissue evidence="2">Whole body</tissue>
    </source>
</reference>
<evidence type="ECO:0000256" key="1">
    <source>
        <dbReference type="SAM" id="Phobius"/>
    </source>
</evidence>
<evidence type="ECO:0000313" key="2">
    <source>
        <dbReference type="EMBL" id="KAL0130366.1"/>
    </source>
</evidence>
<name>A0AAW2GT17_9HYME</name>
<accession>A0AAW2GT17</accession>